<evidence type="ECO:0000313" key="3">
    <source>
        <dbReference type="WBParaSite" id="SCUD_0002212901-mRNA-1"/>
    </source>
</evidence>
<accession>A0A183L467</accession>
<sequence length="37" mass="3981">MSEPEGSDNVLMDAETIGKLAANRLLDQAFTSIQLDS</sequence>
<name>A0A183L467_9TREM</name>
<dbReference type="Proteomes" id="UP000279833">
    <property type="component" value="Unassembled WGS sequence"/>
</dbReference>
<reference evidence="3" key="1">
    <citation type="submission" date="2016-06" db="UniProtKB">
        <authorList>
            <consortium name="WormBaseParasite"/>
        </authorList>
    </citation>
    <scope>IDENTIFICATION</scope>
</reference>
<reference evidence="1 2" key="2">
    <citation type="submission" date="2018-11" db="EMBL/GenBank/DDBJ databases">
        <authorList>
            <consortium name="Pathogen Informatics"/>
        </authorList>
    </citation>
    <scope>NUCLEOTIDE SEQUENCE [LARGE SCALE GENOMIC DNA]</scope>
    <source>
        <strain evidence="1">Dakar</strain>
        <strain evidence="2">Dakar, Senegal</strain>
    </source>
</reference>
<evidence type="ECO:0000313" key="2">
    <source>
        <dbReference type="Proteomes" id="UP000279833"/>
    </source>
</evidence>
<dbReference type="AlphaFoldDB" id="A0A183L467"/>
<organism evidence="3">
    <name type="scientific">Schistosoma curassoni</name>
    <dbReference type="NCBI Taxonomy" id="6186"/>
    <lineage>
        <taxon>Eukaryota</taxon>
        <taxon>Metazoa</taxon>
        <taxon>Spiralia</taxon>
        <taxon>Lophotrochozoa</taxon>
        <taxon>Platyhelminthes</taxon>
        <taxon>Trematoda</taxon>
        <taxon>Digenea</taxon>
        <taxon>Strigeidida</taxon>
        <taxon>Schistosomatoidea</taxon>
        <taxon>Schistosomatidae</taxon>
        <taxon>Schistosoma</taxon>
    </lineage>
</organism>
<gene>
    <name evidence="1" type="ORF">SCUD_LOCUS22126</name>
</gene>
<dbReference type="EMBL" id="UZAK01048411">
    <property type="protein sequence ID" value="VDP77773.1"/>
    <property type="molecule type" value="Genomic_DNA"/>
</dbReference>
<evidence type="ECO:0000313" key="1">
    <source>
        <dbReference type="EMBL" id="VDP77773.1"/>
    </source>
</evidence>
<protein>
    <submittedName>
        <fullName evidence="3">Flagellar motor switch protein FliM</fullName>
    </submittedName>
</protein>
<keyword evidence="2" id="KW-1185">Reference proteome</keyword>
<dbReference type="WBParaSite" id="SCUD_0002212901-mRNA-1">
    <property type="protein sequence ID" value="SCUD_0002212901-mRNA-1"/>
    <property type="gene ID" value="SCUD_0002212901"/>
</dbReference>
<proteinExistence type="predicted"/>